<dbReference type="PROSITE" id="PS51123">
    <property type="entry name" value="OMPA_2"/>
    <property type="match status" value="1"/>
</dbReference>
<evidence type="ECO:0000259" key="7">
    <source>
        <dbReference type="PROSITE" id="PS51123"/>
    </source>
</evidence>
<feature type="domain" description="OmpA-like" evidence="7">
    <location>
        <begin position="47"/>
        <end position="165"/>
    </location>
</feature>
<dbReference type="RefSeq" id="WP_184383577.1">
    <property type="nucleotide sequence ID" value="NZ_JACIDJ010000002.1"/>
</dbReference>
<evidence type="ECO:0000256" key="3">
    <source>
        <dbReference type="ARBA" id="ARBA00023237"/>
    </source>
</evidence>
<dbReference type="InterPro" id="IPR006665">
    <property type="entry name" value="OmpA-like"/>
</dbReference>
<keyword evidence="3" id="KW-0998">Cell outer membrane</keyword>
<comment type="caution">
    <text evidence="8">The sequence shown here is derived from an EMBL/GenBank/DDBJ whole genome shotgun (WGS) entry which is preliminary data.</text>
</comment>
<dbReference type="PANTHER" id="PTHR30329">
    <property type="entry name" value="STATOR ELEMENT OF FLAGELLAR MOTOR COMPLEX"/>
    <property type="match status" value="1"/>
</dbReference>
<proteinExistence type="predicted"/>
<feature type="region of interest" description="Disordered" evidence="5">
    <location>
        <begin position="129"/>
        <end position="156"/>
    </location>
</feature>
<feature type="region of interest" description="Disordered" evidence="5">
    <location>
        <begin position="24"/>
        <end position="48"/>
    </location>
</feature>
<dbReference type="GO" id="GO:0009279">
    <property type="term" value="C:cell outer membrane"/>
    <property type="evidence" value="ECO:0007669"/>
    <property type="project" value="UniProtKB-SubCell"/>
</dbReference>
<name>A0A840AE79_9PROT</name>
<accession>A0A840AE79</accession>
<feature type="signal peptide" evidence="6">
    <location>
        <begin position="1"/>
        <end position="22"/>
    </location>
</feature>
<keyword evidence="9" id="KW-1185">Reference proteome</keyword>
<sequence length="168" mass="18209">MRRFAPLLPAVMLLGLAACGGAGLTGQQPQRPAAPPVAYNPPPQALTQPEADVRWHQVRFATASTRLTESDRETVREVAASMRDESALRATVIGRADPVGRDQANMRLSRQRAVAVRDALVREGVARDRIDTRWTGDRRPPAAQGPASTEEGGDRVVDIALQRRGQAD</sequence>
<dbReference type="PRINTS" id="PR01021">
    <property type="entry name" value="OMPADOMAIN"/>
</dbReference>
<dbReference type="PROSITE" id="PS51257">
    <property type="entry name" value="PROKAR_LIPOPROTEIN"/>
    <property type="match status" value="1"/>
</dbReference>
<evidence type="ECO:0000256" key="1">
    <source>
        <dbReference type="ARBA" id="ARBA00004442"/>
    </source>
</evidence>
<dbReference type="InterPro" id="IPR006664">
    <property type="entry name" value="OMP_bac"/>
</dbReference>
<evidence type="ECO:0000256" key="4">
    <source>
        <dbReference type="PROSITE-ProRule" id="PRU00473"/>
    </source>
</evidence>
<dbReference type="InterPro" id="IPR050330">
    <property type="entry name" value="Bact_OuterMem_StrucFunc"/>
</dbReference>
<dbReference type="InterPro" id="IPR036737">
    <property type="entry name" value="OmpA-like_sf"/>
</dbReference>
<evidence type="ECO:0000256" key="2">
    <source>
        <dbReference type="ARBA" id="ARBA00023136"/>
    </source>
</evidence>
<evidence type="ECO:0000256" key="5">
    <source>
        <dbReference type="SAM" id="MobiDB-lite"/>
    </source>
</evidence>
<dbReference type="SUPFAM" id="SSF103088">
    <property type="entry name" value="OmpA-like"/>
    <property type="match status" value="1"/>
</dbReference>
<dbReference type="EMBL" id="JACIDJ010000002">
    <property type="protein sequence ID" value="MBB3898524.1"/>
    <property type="molecule type" value="Genomic_DNA"/>
</dbReference>
<dbReference type="Pfam" id="PF00691">
    <property type="entry name" value="OmpA"/>
    <property type="match status" value="1"/>
</dbReference>
<dbReference type="AlphaFoldDB" id="A0A840AE79"/>
<feature type="chain" id="PRO_5032666210" evidence="6">
    <location>
        <begin position="23"/>
        <end position="168"/>
    </location>
</feature>
<dbReference type="Gene3D" id="3.30.1330.60">
    <property type="entry name" value="OmpA-like domain"/>
    <property type="match status" value="1"/>
</dbReference>
<gene>
    <name evidence="8" type="ORF">GGQ83_001961</name>
</gene>
<keyword evidence="2 4" id="KW-0472">Membrane</keyword>
<comment type="subcellular location">
    <subcellularLocation>
        <location evidence="1">Cell outer membrane</location>
    </subcellularLocation>
</comment>
<evidence type="ECO:0000313" key="9">
    <source>
        <dbReference type="Proteomes" id="UP000553193"/>
    </source>
</evidence>
<feature type="compositionally biased region" description="Pro residues" evidence="5">
    <location>
        <begin position="32"/>
        <end position="44"/>
    </location>
</feature>
<dbReference type="Proteomes" id="UP000553193">
    <property type="component" value="Unassembled WGS sequence"/>
</dbReference>
<protein>
    <submittedName>
        <fullName evidence="8">Outer membrane protein OmpA-like peptidoglycan-associated protein</fullName>
    </submittedName>
</protein>
<dbReference type="CDD" id="cd07185">
    <property type="entry name" value="OmpA_C-like"/>
    <property type="match status" value="1"/>
</dbReference>
<reference evidence="8 9" key="1">
    <citation type="submission" date="2020-08" db="EMBL/GenBank/DDBJ databases">
        <title>Genomic Encyclopedia of Type Strains, Phase IV (KMG-IV): sequencing the most valuable type-strain genomes for metagenomic binning, comparative biology and taxonomic classification.</title>
        <authorList>
            <person name="Goeker M."/>
        </authorList>
    </citation>
    <scope>NUCLEOTIDE SEQUENCE [LARGE SCALE GENOMIC DNA]</scope>
    <source>
        <strain evidence="8 9">DSM 19979</strain>
    </source>
</reference>
<organism evidence="8 9">
    <name type="scientific">Roseococcus suduntuyensis</name>
    <dbReference type="NCBI Taxonomy" id="455361"/>
    <lineage>
        <taxon>Bacteria</taxon>
        <taxon>Pseudomonadati</taxon>
        <taxon>Pseudomonadota</taxon>
        <taxon>Alphaproteobacteria</taxon>
        <taxon>Acetobacterales</taxon>
        <taxon>Roseomonadaceae</taxon>
        <taxon>Roseococcus</taxon>
    </lineage>
</organism>
<evidence type="ECO:0000313" key="8">
    <source>
        <dbReference type="EMBL" id="MBB3898524.1"/>
    </source>
</evidence>
<dbReference type="PANTHER" id="PTHR30329:SF21">
    <property type="entry name" value="LIPOPROTEIN YIAD-RELATED"/>
    <property type="match status" value="1"/>
</dbReference>
<evidence type="ECO:0000256" key="6">
    <source>
        <dbReference type="SAM" id="SignalP"/>
    </source>
</evidence>
<keyword evidence="6" id="KW-0732">Signal</keyword>
<feature type="compositionally biased region" description="Basic and acidic residues" evidence="5">
    <location>
        <begin position="129"/>
        <end position="140"/>
    </location>
</feature>